<keyword evidence="2" id="KW-0540">Nuclease</keyword>
<dbReference type="Proteomes" id="UP000290365">
    <property type="component" value="Chromosome"/>
</dbReference>
<keyword evidence="3" id="KW-1185">Reference proteome</keyword>
<accession>A0A4P6K5J0</accession>
<dbReference type="Pfam" id="PF05685">
    <property type="entry name" value="Uma2"/>
    <property type="match status" value="1"/>
</dbReference>
<reference evidence="2 3" key="1">
    <citation type="submission" date="2019-01" db="EMBL/GenBank/DDBJ databases">
        <title>Ktedonosporobacter rubrisoli SCAWS-G2.</title>
        <authorList>
            <person name="Huang Y."/>
            <person name="Yan B."/>
        </authorList>
    </citation>
    <scope>NUCLEOTIDE SEQUENCE [LARGE SCALE GENOMIC DNA]</scope>
    <source>
        <strain evidence="2 3">SCAWS-G2</strain>
    </source>
</reference>
<dbReference type="SUPFAM" id="SSF52980">
    <property type="entry name" value="Restriction endonuclease-like"/>
    <property type="match status" value="1"/>
</dbReference>
<evidence type="ECO:0000313" key="2">
    <source>
        <dbReference type="EMBL" id="QBD83628.1"/>
    </source>
</evidence>
<dbReference type="AlphaFoldDB" id="A0A4P6K5J0"/>
<dbReference type="EMBL" id="CP035758">
    <property type="protein sequence ID" value="QBD83628.1"/>
    <property type="molecule type" value="Genomic_DNA"/>
</dbReference>
<dbReference type="InterPro" id="IPR012296">
    <property type="entry name" value="Nuclease_put_TT1808"/>
</dbReference>
<dbReference type="GO" id="GO:0004519">
    <property type="term" value="F:endonuclease activity"/>
    <property type="evidence" value="ECO:0007669"/>
    <property type="project" value="UniProtKB-KW"/>
</dbReference>
<gene>
    <name evidence="2" type="ORF">EPA93_29755</name>
</gene>
<dbReference type="OrthoDB" id="9808428at2"/>
<name>A0A4P6K5J0_KTERU</name>
<dbReference type="InterPro" id="IPR008538">
    <property type="entry name" value="Uma2"/>
</dbReference>
<dbReference type="PANTHER" id="PTHR36558">
    <property type="entry name" value="GLR1098 PROTEIN"/>
    <property type="match status" value="1"/>
</dbReference>
<sequence>MTKIDEYLELERNNQGVRYEYIDGHITMLAGGTLNHATISGNMFSILHSALRGRSCRAYTSDARVRLSETRYVYPDVTVTCDARDRGSIDFIQYPRLVVEVLSPSTCDYDRGSKFTFYRECPTIQEYMLIATDHPAVELFRREKNTLWTLFLFALEDSVQVSSLDLSFTVAELYEGIIFAGSDDKQL</sequence>
<keyword evidence="2" id="KW-0378">Hydrolase</keyword>
<dbReference type="InterPro" id="IPR011335">
    <property type="entry name" value="Restrct_endonuc-II-like"/>
</dbReference>
<dbReference type="Gene3D" id="3.90.1570.10">
    <property type="entry name" value="tt1808, chain A"/>
    <property type="match status" value="1"/>
</dbReference>
<organism evidence="2 3">
    <name type="scientific">Ktedonosporobacter rubrisoli</name>
    <dbReference type="NCBI Taxonomy" id="2509675"/>
    <lineage>
        <taxon>Bacteria</taxon>
        <taxon>Bacillati</taxon>
        <taxon>Chloroflexota</taxon>
        <taxon>Ktedonobacteria</taxon>
        <taxon>Ktedonobacterales</taxon>
        <taxon>Ktedonosporobacteraceae</taxon>
        <taxon>Ktedonosporobacter</taxon>
    </lineage>
</organism>
<feature type="domain" description="Putative restriction endonuclease" evidence="1">
    <location>
        <begin position="5"/>
        <end position="164"/>
    </location>
</feature>
<protein>
    <submittedName>
        <fullName evidence="2">Uma2 family endonuclease</fullName>
    </submittedName>
</protein>
<dbReference type="PANTHER" id="PTHR36558:SF1">
    <property type="entry name" value="RESTRICTION ENDONUCLEASE DOMAIN-CONTAINING PROTEIN-RELATED"/>
    <property type="match status" value="1"/>
</dbReference>
<evidence type="ECO:0000313" key="3">
    <source>
        <dbReference type="Proteomes" id="UP000290365"/>
    </source>
</evidence>
<dbReference type="CDD" id="cd06260">
    <property type="entry name" value="DUF820-like"/>
    <property type="match status" value="1"/>
</dbReference>
<dbReference type="KEGG" id="kbs:EPA93_29755"/>
<proteinExistence type="predicted"/>
<keyword evidence="2" id="KW-0255">Endonuclease</keyword>
<evidence type="ECO:0000259" key="1">
    <source>
        <dbReference type="Pfam" id="PF05685"/>
    </source>
</evidence>